<feature type="compositionally biased region" description="Low complexity" evidence="3">
    <location>
        <begin position="36"/>
        <end position="45"/>
    </location>
</feature>
<dbReference type="Gene3D" id="3.30.70.330">
    <property type="match status" value="1"/>
</dbReference>
<dbReference type="SMART" id="SM00360">
    <property type="entry name" value="RRM"/>
    <property type="match status" value="1"/>
</dbReference>
<reference evidence="5 6" key="1">
    <citation type="journal article" date="2018" name="MBio">
        <title>Comparative Genomics Reveals the Core Gene Toolbox for the Fungus-Insect Symbiosis.</title>
        <authorList>
            <person name="Wang Y."/>
            <person name="Stata M."/>
            <person name="Wang W."/>
            <person name="Stajich J.E."/>
            <person name="White M.M."/>
            <person name="Moncalvo J.M."/>
        </authorList>
    </citation>
    <scope>NUCLEOTIDE SEQUENCE [LARGE SCALE GENOMIC DNA]</scope>
    <source>
        <strain evidence="5 6">AUS-126-30</strain>
    </source>
</reference>
<gene>
    <name evidence="5" type="ORF">BB558_000546</name>
</gene>
<feature type="region of interest" description="Disordered" evidence="3">
    <location>
        <begin position="1"/>
        <end position="62"/>
    </location>
</feature>
<dbReference type="Pfam" id="PF00076">
    <property type="entry name" value="RRM_1"/>
    <property type="match status" value="1"/>
</dbReference>
<dbReference type="PANTHER" id="PTHR19965">
    <property type="entry name" value="RNA AND EXPORT FACTOR BINDING PROTEIN"/>
    <property type="match status" value="1"/>
</dbReference>
<dbReference type="InterPro" id="IPR025715">
    <property type="entry name" value="FoP_C"/>
</dbReference>
<evidence type="ECO:0000313" key="6">
    <source>
        <dbReference type="Proteomes" id="UP000245591"/>
    </source>
</evidence>
<dbReference type="GO" id="GO:0006406">
    <property type="term" value="P:mRNA export from nucleus"/>
    <property type="evidence" value="ECO:0007669"/>
    <property type="project" value="TreeGrafter"/>
</dbReference>
<dbReference type="InterPro" id="IPR012677">
    <property type="entry name" value="Nucleotide-bd_a/b_plait_sf"/>
</dbReference>
<evidence type="ECO:0000256" key="3">
    <source>
        <dbReference type="SAM" id="MobiDB-lite"/>
    </source>
</evidence>
<feature type="domain" description="RRM" evidence="4">
    <location>
        <begin position="91"/>
        <end position="168"/>
    </location>
</feature>
<feature type="compositionally biased region" description="Gly residues" evidence="3">
    <location>
        <begin position="190"/>
        <end position="208"/>
    </location>
</feature>
<comment type="caution">
    <text evidence="5">The sequence shown here is derived from an EMBL/GenBank/DDBJ whole genome shotgun (WGS) entry which is preliminary data.</text>
</comment>
<dbReference type="InterPro" id="IPR051229">
    <property type="entry name" value="ALYREF_mRNA_export"/>
</dbReference>
<dbReference type="Proteomes" id="UP000245591">
    <property type="component" value="Unassembled WGS sequence"/>
</dbReference>
<dbReference type="Pfam" id="PF13865">
    <property type="entry name" value="FoP_duplication"/>
    <property type="match status" value="1"/>
</dbReference>
<dbReference type="PROSITE" id="PS50102">
    <property type="entry name" value="RRM"/>
    <property type="match status" value="1"/>
</dbReference>
<evidence type="ECO:0000256" key="2">
    <source>
        <dbReference type="PROSITE-ProRule" id="PRU00176"/>
    </source>
</evidence>
<keyword evidence="1 2" id="KW-0694">RNA-binding</keyword>
<name>A0A2U1JDW8_SMIAN</name>
<evidence type="ECO:0000313" key="5">
    <source>
        <dbReference type="EMBL" id="PWA03287.1"/>
    </source>
</evidence>
<evidence type="ECO:0000256" key="1">
    <source>
        <dbReference type="ARBA" id="ARBA00022884"/>
    </source>
</evidence>
<dbReference type="GO" id="GO:0005634">
    <property type="term" value="C:nucleus"/>
    <property type="evidence" value="ECO:0007669"/>
    <property type="project" value="TreeGrafter"/>
</dbReference>
<evidence type="ECO:0000259" key="4">
    <source>
        <dbReference type="PROSITE" id="PS50102"/>
    </source>
</evidence>
<dbReference type="AlphaFoldDB" id="A0A2U1JDW8"/>
<dbReference type="SUPFAM" id="SSF54928">
    <property type="entry name" value="RNA-binding domain, RBD"/>
    <property type="match status" value="1"/>
</dbReference>
<protein>
    <recommendedName>
        <fullName evidence="4">RRM domain-containing protein</fullName>
    </recommendedName>
</protein>
<dbReference type="InterPro" id="IPR000504">
    <property type="entry name" value="RRM_dom"/>
</dbReference>
<sequence length="245" mass="26699">MSTELDKSLDEIIKEESNNKRNQSSRTGPNRRRGGSSRNQSSNKSPYSRNRPRNQPMAGGVVYPPMMMQNQAMMMQAVAAASGMGGTEQKGKIIISNLDYKVTESDLRELFQQVGHVRKAALNFDSRGKSKGNGEVVFSKSSDAYRAVEKYNGVTLDGRPMKIEVALTPSSGMPMQIPVPVPMIVPNTGRQGGMGRRGGRGRGAGGPNRRGPHGKDRTPASKEDLDSQMDDYMQIDPIAAPEDTK</sequence>
<organism evidence="5 6">
    <name type="scientific">Smittium angustum</name>
    <dbReference type="NCBI Taxonomy" id="133377"/>
    <lineage>
        <taxon>Eukaryota</taxon>
        <taxon>Fungi</taxon>
        <taxon>Fungi incertae sedis</taxon>
        <taxon>Zoopagomycota</taxon>
        <taxon>Kickxellomycotina</taxon>
        <taxon>Harpellomycetes</taxon>
        <taxon>Harpellales</taxon>
        <taxon>Legeriomycetaceae</taxon>
        <taxon>Smittium</taxon>
    </lineage>
</organism>
<proteinExistence type="predicted"/>
<dbReference type="SMART" id="SM01218">
    <property type="entry name" value="FoP_duplication"/>
    <property type="match status" value="1"/>
</dbReference>
<dbReference type="EMBL" id="MBFU01000023">
    <property type="protein sequence ID" value="PWA03287.1"/>
    <property type="molecule type" value="Genomic_DNA"/>
</dbReference>
<accession>A0A2U1JDW8</accession>
<dbReference type="GO" id="GO:0003729">
    <property type="term" value="F:mRNA binding"/>
    <property type="evidence" value="ECO:0007669"/>
    <property type="project" value="TreeGrafter"/>
</dbReference>
<dbReference type="PANTHER" id="PTHR19965:SF35">
    <property type="entry name" value="RNA ANNEALING PROTEIN YRA1"/>
    <property type="match status" value="1"/>
</dbReference>
<keyword evidence="6" id="KW-1185">Reference proteome</keyword>
<feature type="region of interest" description="Disordered" evidence="3">
    <location>
        <begin position="186"/>
        <end position="245"/>
    </location>
</feature>
<dbReference type="InterPro" id="IPR035979">
    <property type="entry name" value="RBD_domain_sf"/>
</dbReference>
<feature type="compositionally biased region" description="Basic and acidic residues" evidence="3">
    <location>
        <begin position="1"/>
        <end position="19"/>
    </location>
</feature>
<feature type="compositionally biased region" description="Basic and acidic residues" evidence="3">
    <location>
        <begin position="213"/>
        <end position="225"/>
    </location>
</feature>